<dbReference type="Proteomes" id="UP000799640">
    <property type="component" value="Unassembled WGS sequence"/>
</dbReference>
<evidence type="ECO:0000256" key="1">
    <source>
        <dbReference type="ARBA" id="ARBA00001971"/>
    </source>
</evidence>
<dbReference type="InterPro" id="IPR001128">
    <property type="entry name" value="Cyt_P450"/>
</dbReference>
<dbReference type="InterPro" id="IPR002401">
    <property type="entry name" value="Cyt_P450_E_grp-I"/>
</dbReference>
<feature type="binding site" description="axial binding residue" evidence="4">
    <location>
        <position position="457"/>
    </location>
    <ligand>
        <name>heme</name>
        <dbReference type="ChEBI" id="CHEBI:30413"/>
    </ligand>
    <ligandPart>
        <name>Fe</name>
        <dbReference type="ChEBI" id="CHEBI:18248"/>
    </ligandPart>
</feature>
<dbReference type="Pfam" id="PF00067">
    <property type="entry name" value="p450"/>
    <property type="match status" value="1"/>
</dbReference>
<evidence type="ECO:0000256" key="2">
    <source>
        <dbReference type="ARBA" id="ARBA00022723"/>
    </source>
</evidence>
<name>A0A6G1HJ87_9PEZI</name>
<evidence type="ECO:0000313" key="6">
    <source>
        <dbReference type="EMBL" id="KAF2395907.1"/>
    </source>
</evidence>
<comment type="cofactor">
    <cofactor evidence="1 4">
        <name>heme</name>
        <dbReference type="ChEBI" id="CHEBI:30413"/>
    </cofactor>
</comment>
<keyword evidence="5" id="KW-0560">Oxidoreductase</keyword>
<dbReference type="PRINTS" id="PR00463">
    <property type="entry name" value="EP450I"/>
</dbReference>
<dbReference type="Gene3D" id="1.10.630.10">
    <property type="entry name" value="Cytochrome P450"/>
    <property type="match status" value="1"/>
</dbReference>
<proteinExistence type="inferred from homology"/>
<dbReference type="GO" id="GO:0020037">
    <property type="term" value="F:heme binding"/>
    <property type="evidence" value="ECO:0007669"/>
    <property type="project" value="InterPro"/>
</dbReference>
<evidence type="ECO:0000313" key="7">
    <source>
        <dbReference type="Proteomes" id="UP000799640"/>
    </source>
</evidence>
<dbReference type="EMBL" id="ML996710">
    <property type="protein sequence ID" value="KAF2395907.1"/>
    <property type="molecule type" value="Genomic_DNA"/>
</dbReference>
<dbReference type="AlphaFoldDB" id="A0A6G1HJ87"/>
<dbReference type="GO" id="GO:0016705">
    <property type="term" value="F:oxidoreductase activity, acting on paired donors, with incorporation or reduction of molecular oxygen"/>
    <property type="evidence" value="ECO:0007669"/>
    <property type="project" value="InterPro"/>
</dbReference>
<reference evidence="6" key="1">
    <citation type="journal article" date="2020" name="Stud. Mycol.">
        <title>101 Dothideomycetes genomes: a test case for predicting lifestyles and emergence of pathogens.</title>
        <authorList>
            <person name="Haridas S."/>
            <person name="Albert R."/>
            <person name="Binder M."/>
            <person name="Bloem J."/>
            <person name="Labutti K."/>
            <person name="Salamov A."/>
            <person name="Andreopoulos B."/>
            <person name="Baker S."/>
            <person name="Barry K."/>
            <person name="Bills G."/>
            <person name="Bluhm B."/>
            <person name="Cannon C."/>
            <person name="Castanera R."/>
            <person name="Culley D."/>
            <person name="Daum C."/>
            <person name="Ezra D."/>
            <person name="Gonzalez J."/>
            <person name="Henrissat B."/>
            <person name="Kuo A."/>
            <person name="Liang C."/>
            <person name="Lipzen A."/>
            <person name="Lutzoni F."/>
            <person name="Magnuson J."/>
            <person name="Mondo S."/>
            <person name="Nolan M."/>
            <person name="Ohm R."/>
            <person name="Pangilinan J."/>
            <person name="Park H.-J."/>
            <person name="Ramirez L."/>
            <person name="Alfaro M."/>
            <person name="Sun H."/>
            <person name="Tritt A."/>
            <person name="Yoshinaga Y."/>
            <person name="Zwiers L.-H."/>
            <person name="Turgeon B."/>
            <person name="Goodwin S."/>
            <person name="Spatafora J."/>
            <person name="Crous P."/>
            <person name="Grigoriev I."/>
        </authorList>
    </citation>
    <scope>NUCLEOTIDE SEQUENCE</scope>
    <source>
        <strain evidence="6">CBS 262.69</strain>
    </source>
</reference>
<keyword evidence="5" id="KW-0503">Monooxygenase</keyword>
<dbReference type="InterPro" id="IPR017972">
    <property type="entry name" value="Cyt_P450_CS"/>
</dbReference>
<dbReference type="PRINTS" id="PR00385">
    <property type="entry name" value="P450"/>
</dbReference>
<protein>
    <submittedName>
        <fullName evidence="6">Cytochrome P450</fullName>
    </submittedName>
</protein>
<keyword evidence="4 5" id="KW-0349">Heme</keyword>
<organism evidence="6 7">
    <name type="scientific">Trichodelitschia bisporula</name>
    <dbReference type="NCBI Taxonomy" id="703511"/>
    <lineage>
        <taxon>Eukaryota</taxon>
        <taxon>Fungi</taxon>
        <taxon>Dikarya</taxon>
        <taxon>Ascomycota</taxon>
        <taxon>Pezizomycotina</taxon>
        <taxon>Dothideomycetes</taxon>
        <taxon>Dothideomycetes incertae sedis</taxon>
        <taxon>Phaeotrichales</taxon>
        <taxon>Phaeotrichaceae</taxon>
        <taxon>Trichodelitschia</taxon>
    </lineage>
</organism>
<evidence type="ECO:0000256" key="5">
    <source>
        <dbReference type="RuleBase" id="RU000461"/>
    </source>
</evidence>
<comment type="similarity">
    <text evidence="5">Belongs to the cytochrome P450 family.</text>
</comment>
<evidence type="ECO:0000256" key="3">
    <source>
        <dbReference type="ARBA" id="ARBA00023004"/>
    </source>
</evidence>
<dbReference type="GO" id="GO:0005506">
    <property type="term" value="F:iron ion binding"/>
    <property type="evidence" value="ECO:0007669"/>
    <property type="project" value="InterPro"/>
</dbReference>
<dbReference type="InterPro" id="IPR036396">
    <property type="entry name" value="Cyt_P450_sf"/>
</dbReference>
<dbReference type="OrthoDB" id="3945418at2759"/>
<dbReference type="CDD" id="cd11062">
    <property type="entry name" value="CYP58-like"/>
    <property type="match status" value="1"/>
</dbReference>
<keyword evidence="3 4" id="KW-0408">Iron</keyword>
<dbReference type="InterPro" id="IPR050121">
    <property type="entry name" value="Cytochrome_P450_monoxygenase"/>
</dbReference>
<keyword evidence="2 4" id="KW-0479">Metal-binding</keyword>
<accession>A0A6G1HJ87</accession>
<sequence length="516" mass="57260">MALLTLSWTHIGLGLAALIIATLARAVYRLTLHPLAKFPGPKLAAVSYKYEFFYDGIRPGTYNSHIALLHATYGPVVRINPSELHISDPRFIDTLYAVGGRRRDKSAYFLNAFGSIAAMSGFATPGHEHHRLRRAPLNRFFSRASIARLEPLVHELAQRLCDRLLAWEGRGSFDVAMAYSCYTTDVITAYCFGQAHGFLDREGGGWEPNLRPAIHAGCRTLPVMRQWPWIFSIINSLPDALAKAMDPDLAIWIDHLNALTAHIGTIKARFDKGGKADLPESVFVELLQSDLPDAEKTVPRLGAEASSLISAGTETTAWTLSVLTFHLLDKPAMLERLTGELDRAAPDPKRLPPWASLERLPFLSACILEALRLSYGVATRLARVAPDEDLVYEGKGVRYVIPRGTAVSMANPLIHHNEEIFPEPLEFVPERWLDGKGGRRRDLEGYLLSFSKGSRQCLGMNLAYAELYVGAAAVVLRVLPRMELVETTVRDVRYHHEVFIPAVDPESKGVRVAIKA</sequence>
<keyword evidence="7" id="KW-1185">Reference proteome</keyword>
<dbReference type="SUPFAM" id="SSF48264">
    <property type="entry name" value="Cytochrome P450"/>
    <property type="match status" value="1"/>
</dbReference>
<dbReference type="GO" id="GO:0004497">
    <property type="term" value="F:monooxygenase activity"/>
    <property type="evidence" value="ECO:0007669"/>
    <property type="project" value="UniProtKB-KW"/>
</dbReference>
<dbReference type="PANTHER" id="PTHR24305">
    <property type="entry name" value="CYTOCHROME P450"/>
    <property type="match status" value="1"/>
</dbReference>
<gene>
    <name evidence="6" type="ORF">EJ06DRAFT_534591</name>
</gene>
<evidence type="ECO:0000256" key="4">
    <source>
        <dbReference type="PIRSR" id="PIRSR602401-1"/>
    </source>
</evidence>
<dbReference type="PANTHER" id="PTHR24305:SF147">
    <property type="entry name" value="P450, PUTATIVE (EUROFUNG)-RELATED"/>
    <property type="match status" value="1"/>
</dbReference>
<dbReference type="PROSITE" id="PS00086">
    <property type="entry name" value="CYTOCHROME_P450"/>
    <property type="match status" value="1"/>
</dbReference>